<proteinExistence type="predicted"/>
<dbReference type="EMBL" id="QZCE01000011">
    <property type="protein sequence ID" value="NEZ68388.1"/>
    <property type="molecule type" value="Genomic_DNA"/>
</dbReference>
<evidence type="ECO:0000313" key="2">
    <source>
        <dbReference type="Proteomes" id="UP000473574"/>
    </source>
</evidence>
<gene>
    <name evidence="1" type="ORF">D0962_37690</name>
</gene>
<name>A0A6M0SII4_9CYAN</name>
<evidence type="ECO:0000313" key="1">
    <source>
        <dbReference type="EMBL" id="NEZ68388.1"/>
    </source>
</evidence>
<dbReference type="Proteomes" id="UP000473574">
    <property type="component" value="Unassembled WGS sequence"/>
</dbReference>
<accession>A0A6M0SII4</accession>
<protein>
    <submittedName>
        <fullName evidence="1">Uncharacterized protein</fullName>
    </submittedName>
</protein>
<comment type="caution">
    <text evidence="1">The sequence shown here is derived from an EMBL/GenBank/DDBJ whole genome shotgun (WGS) entry which is preliminary data.</text>
</comment>
<dbReference type="AlphaFoldDB" id="A0A6M0SII4"/>
<organism evidence="1 2">
    <name type="scientific">Adonisia turfae CCMR0082</name>
    <dbReference type="NCBI Taxonomy" id="2304604"/>
    <lineage>
        <taxon>Bacteria</taxon>
        <taxon>Bacillati</taxon>
        <taxon>Cyanobacteriota</taxon>
        <taxon>Adonisia</taxon>
        <taxon>Adonisia turfae</taxon>
    </lineage>
</organism>
<reference evidence="1 2" key="1">
    <citation type="journal article" date="2020" name="Microb. Ecol.">
        <title>Ecogenomics of the Marine Benthic Filamentous Cyanobacterium Adonisia.</title>
        <authorList>
            <person name="Walter J.M."/>
            <person name="Coutinho F.H."/>
            <person name="Leomil L."/>
            <person name="Hargreaves P.I."/>
            <person name="Campeao M.E."/>
            <person name="Vieira V.V."/>
            <person name="Silva B.S."/>
            <person name="Fistarol G.O."/>
            <person name="Salomon P.S."/>
            <person name="Sawabe T."/>
            <person name="Mino S."/>
            <person name="Hosokawa M."/>
            <person name="Miyashita H."/>
            <person name="Maruyama F."/>
            <person name="van Verk M.C."/>
            <person name="Dutilh B.E."/>
            <person name="Thompson C.C."/>
            <person name="Thompson F.L."/>
        </authorList>
    </citation>
    <scope>NUCLEOTIDE SEQUENCE [LARGE SCALE GENOMIC DNA]</scope>
    <source>
        <strain evidence="1 2">CCMR0082</strain>
    </source>
</reference>
<sequence>MLLQFSLMVFSLEPLLEAGGSGAVYRTRLGWLGLPKCSVLASPYAIPTIDSHNVNCSSTRALDVILSWLQALYKITLNLKVT</sequence>